<feature type="region of interest" description="Disordered" evidence="1">
    <location>
        <begin position="279"/>
        <end position="329"/>
    </location>
</feature>
<comment type="caution">
    <text evidence="3">The sequence shown here is derived from an EMBL/GenBank/DDBJ whole genome shotgun (WGS) entry which is preliminary data.</text>
</comment>
<feature type="compositionally biased region" description="Basic and acidic residues" evidence="1">
    <location>
        <begin position="279"/>
        <end position="298"/>
    </location>
</feature>
<keyword evidence="4" id="KW-1185">Reference proteome</keyword>
<dbReference type="GO" id="GO:0007508">
    <property type="term" value="P:larval heart development"/>
    <property type="evidence" value="ECO:0007669"/>
    <property type="project" value="TreeGrafter"/>
</dbReference>
<feature type="domain" description="Endonuclease/exonuclease/phosphatase" evidence="2">
    <location>
        <begin position="72"/>
        <end position="224"/>
    </location>
</feature>
<evidence type="ECO:0000313" key="4">
    <source>
        <dbReference type="Proteomes" id="UP001231518"/>
    </source>
</evidence>
<organism evidence="3 4">
    <name type="scientific">Mythimna separata</name>
    <name type="common">Oriental armyworm</name>
    <name type="synonym">Pseudaletia separata</name>
    <dbReference type="NCBI Taxonomy" id="271217"/>
    <lineage>
        <taxon>Eukaryota</taxon>
        <taxon>Metazoa</taxon>
        <taxon>Ecdysozoa</taxon>
        <taxon>Arthropoda</taxon>
        <taxon>Hexapoda</taxon>
        <taxon>Insecta</taxon>
        <taxon>Pterygota</taxon>
        <taxon>Neoptera</taxon>
        <taxon>Endopterygota</taxon>
        <taxon>Lepidoptera</taxon>
        <taxon>Glossata</taxon>
        <taxon>Ditrysia</taxon>
        <taxon>Noctuoidea</taxon>
        <taxon>Noctuidae</taxon>
        <taxon>Noctuinae</taxon>
        <taxon>Hadenini</taxon>
        <taxon>Mythimna</taxon>
    </lineage>
</organism>
<dbReference type="InterPro" id="IPR005135">
    <property type="entry name" value="Endo/exonuclease/phosphatase"/>
</dbReference>
<dbReference type="SUPFAM" id="SSF56219">
    <property type="entry name" value="DNase I-like"/>
    <property type="match status" value="1"/>
</dbReference>
<evidence type="ECO:0000259" key="2">
    <source>
        <dbReference type="Pfam" id="PF03372"/>
    </source>
</evidence>
<dbReference type="GO" id="GO:0031012">
    <property type="term" value="C:extracellular matrix"/>
    <property type="evidence" value="ECO:0007669"/>
    <property type="project" value="TreeGrafter"/>
</dbReference>
<dbReference type="PANTHER" id="PTHR33395">
    <property type="entry name" value="TRANSCRIPTASE, PUTATIVE-RELATED-RELATED"/>
    <property type="match status" value="1"/>
</dbReference>
<protein>
    <recommendedName>
        <fullName evidence="2">Endonuclease/exonuclease/phosphatase domain-containing protein</fullName>
    </recommendedName>
</protein>
<dbReference type="PANTHER" id="PTHR33395:SF22">
    <property type="entry name" value="REVERSE TRANSCRIPTASE DOMAIN-CONTAINING PROTEIN"/>
    <property type="match status" value="1"/>
</dbReference>
<sequence>MNYQRKVAVINVKLVISPIKDDILSVVRVRKLDPESNNPRAVVVKLRSMLQRDTILTSVMKYNKAHPDKKLNSQLLGLAAQLNNYDVIIGTETWLDDSVNDGELFDSRYIIYRRDRASTLLGSKKGGGVLIAVSRAMDSTRVSKWESDAEDLWVKLKTEGRKGNVYICAAYLPPPVQQAPLNSILDNVDAVIEATGGDVIIAGDFNLGFIDWSTDNSLSSPPSTTARNFANRTYVNNTEDNIRLNPKAFWSFVKAKKAKSNDIPSEMYCDGKVATSGEEYRLTPDPRESPHHARERCARAGPRAPRADPPPPSRRSECRRSSLSSLQRT</sequence>
<dbReference type="AlphaFoldDB" id="A0AAD7YRN9"/>
<dbReference type="GO" id="GO:0003824">
    <property type="term" value="F:catalytic activity"/>
    <property type="evidence" value="ECO:0007669"/>
    <property type="project" value="InterPro"/>
</dbReference>
<evidence type="ECO:0000313" key="3">
    <source>
        <dbReference type="EMBL" id="KAJ8726407.1"/>
    </source>
</evidence>
<reference evidence="3" key="1">
    <citation type="submission" date="2023-03" db="EMBL/GenBank/DDBJ databases">
        <title>Chromosome-level genomes of two armyworms, Mythimna separata and Mythimna loreyi, provide insights into the biosynthesis and reception of sex pheromones.</title>
        <authorList>
            <person name="Zhao H."/>
        </authorList>
    </citation>
    <scope>NUCLEOTIDE SEQUENCE</scope>
    <source>
        <strain evidence="3">BeijingLab</strain>
        <tissue evidence="3">Pupa</tissue>
    </source>
</reference>
<gene>
    <name evidence="3" type="ORF">PYW07_001105</name>
</gene>
<dbReference type="Pfam" id="PF03372">
    <property type="entry name" value="Exo_endo_phos"/>
    <property type="match status" value="1"/>
</dbReference>
<dbReference type="InterPro" id="IPR036691">
    <property type="entry name" value="Endo/exonu/phosph_ase_sf"/>
</dbReference>
<dbReference type="EMBL" id="JARGEI010000009">
    <property type="protein sequence ID" value="KAJ8726407.1"/>
    <property type="molecule type" value="Genomic_DNA"/>
</dbReference>
<evidence type="ECO:0000256" key="1">
    <source>
        <dbReference type="SAM" id="MobiDB-lite"/>
    </source>
</evidence>
<proteinExistence type="predicted"/>
<dbReference type="GO" id="GO:0061343">
    <property type="term" value="P:cell adhesion involved in heart morphogenesis"/>
    <property type="evidence" value="ECO:0007669"/>
    <property type="project" value="TreeGrafter"/>
</dbReference>
<name>A0AAD7YRN9_MYTSE</name>
<dbReference type="Gene3D" id="3.60.10.10">
    <property type="entry name" value="Endonuclease/exonuclease/phosphatase"/>
    <property type="match status" value="1"/>
</dbReference>
<dbReference type="Proteomes" id="UP001231518">
    <property type="component" value="Chromosome 10"/>
</dbReference>
<accession>A0AAD7YRN9</accession>